<dbReference type="Pfam" id="PF13186">
    <property type="entry name" value="SPASM"/>
    <property type="match status" value="1"/>
</dbReference>
<evidence type="ECO:0000256" key="3">
    <source>
        <dbReference type="ARBA" id="ARBA00022723"/>
    </source>
</evidence>
<proteinExistence type="predicted"/>
<dbReference type="Pfam" id="PF04055">
    <property type="entry name" value="Radical_SAM"/>
    <property type="match status" value="1"/>
</dbReference>
<dbReference type="AlphaFoldDB" id="A0A0E2E707"/>
<keyword evidence="2" id="KW-0949">S-adenosyl-L-methionine</keyword>
<sequence>MTTKAWGQIGYVRAITVSGNVCHATDCMTHEIGGYLYNINVYIRVTQIRKDSKKCWKLYNSMTGDEYDLNDSMYEIIDKINNKCFNNRDALIRHICLHCFIRRQEANSLLDFLLESNIVTKSIEKKINNNILKKCKYKFPLMYLMFVLTDRCNLKCVHCYGNYGKTVTDYDELDYSKLVELMADLDCLHTSTVSFTGGEFFLYEHYQEIFDLFIQRGYKVTIFTNGFCTEKIAEFMAKNNRFAFKLKVSLDGKKDVHNAIRGNNFSYDNAIRTIELANEYRNVEVSVSTTILKENLVDLISFTRHVKEQFPNAVHDIDIGFPPKLPIDECFLTLTEIKELYSKNYSLFHNKSSQKKIYRCEGGRSLACLDSNLDLKICVIADTNDFIFGNIKSKSLKDLWVNPPKTIDKFRHEKVKSTKLCKNCKMYHECTATDCRIRAQKYTGDCNLPCPLTCILETVTYELSF</sequence>
<dbReference type="GO" id="GO:0046872">
    <property type="term" value="F:metal ion binding"/>
    <property type="evidence" value="ECO:0007669"/>
    <property type="project" value="UniProtKB-KW"/>
</dbReference>
<evidence type="ECO:0000259" key="6">
    <source>
        <dbReference type="PROSITE" id="PS51918"/>
    </source>
</evidence>
<dbReference type="EMBL" id="AGDV01000010">
    <property type="protein sequence ID" value="EMB33868.1"/>
    <property type="molecule type" value="Genomic_DNA"/>
</dbReference>
<dbReference type="SFLD" id="SFLDG01067">
    <property type="entry name" value="SPASM/twitch_domain_containing"/>
    <property type="match status" value="1"/>
</dbReference>
<dbReference type="PATRIC" id="fig|999432.5.peg.1298"/>
<comment type="cofactor">
    <cofactor evidence="1">
        <name>[4Fe-4S] cluster</name>
        <dbReference type="ChEBI" id="CHEBI:49883"/>
    </cofactor>
</comment>
<keyword evidence="4" id="KW-0408">Iron</keyword>
<dbReference type="PANTHER" id="PTHR11228:SF7">
    <property type="entry name" value="PQQA PEPTIDE CYCLASE"/>
    <property type="match status" value="1"/>
</dbReference>
<organism evidence="7">
    <name type="scientific">Treponema denticola H-22</name>
    <dbReference type="NCBI Taxonomy" id="999432"/>
    <lineage>
        <taxon>Bacteria</taxon>
        <taxon>Pseudomonadati</taxon>
        <taxon>Spirochaetota</taxon>
        <taxon>Spirochaetia</taxon>
        <taxon>Spirochaetales</taxon>
        <taxon>Treponemataceae</taxon>
        <taxon>Treponema</taxon>
    </lineage>
</organism>
<gene>
    <name evidence="7" type="ORF">HMPREF9726_01248</name>
</gene>
<comment type="caution">
    <text evidence="7">The sequence shown here is derived from an EMBL/GenBank/DDBJ whole genome shotgun (WGS) entry which is preliminary data.</text>
</comment>
<keyword evidence="5" id="KW-0411">Iron-sulfur</keyword>
<evidence type="ECO:0000256" key="2">
    <source>
        <dbReference type="ARBA" id="ARBA00022691"/>
    </source>
</evidence>
<dbReference type="InterPro" id="IPR050377">
    <property type="entry name" value="Radical_SAM_PqqE_MftC-like"/>
</dbReference>
<protein>
    <submittedName>
        <fullName evidence="7">Radical SAM additional 4Fe4S-binding domain-containing protein</fullName>
    </submittedName>
</protein>
<evidence type="ECO:0000256" key="1">
    <source>
        <dbReference type="ARBA" id="ARBA00001966"/>
    </source>
</evidence>
<reference evidence="7" key="1">
    <citation type="submission" date="2012-01" db="EMBL/GenBank/DDBJ databases">
        <title>The Genome Sequence of Treponema denticola H-22.</title>
        <authorList>
            <consortium name="The Broad Institute Genome Sequencing Platform"/>
            <person name="Earl A."/>
            <person name="Ward D."/>
            <person name="Feldgarden M."/>
            <person name="Gevers D."/>
            <person name="Blanton J.M."/>
            <person name="Fenno C.J."/>
            <person name="Baranova O.V."/>
            <person name="Mathney J."/>
            <person name="Dewhirst F.E."/>
            <person name="Izard J."/>
            <person name="Young S.K."/>
            <person name="Zeng Q."/>
            <person name="Gargeya S."/>
            <person name="Fitzgerald M."/>
            <person name="Haas B."/>
            <person name="Abouelleil A."/>
            <person name="Alvarado L."/>
            <person name="Arachchi H.M."/>
            <person name="Berlin A."/>
            <person name="Chapman S.B."/>
            <person name="Gearin G."/>
            <person name="Goldberg J."/>
            <person name="Griggs A."/>
            <person name="Gujja S."/>
            <person name="Hansen M."/>
            <person name="Heiman D."/>
            <person name="Howarth C."/>
            <person name="Larimer J."/>
            <person name="Lui A."/>
            <person name="MacDonald P.J.P."/>
            <person name="McCowen C."/>
            <person name="Montmayeur A."/>
            <person name="Murphy C."/>
            <person name="Neiman D."/>
            <person name="Pearson M."/>
            <person name="Priest M."/>
            <person name="Roberts A."/>
            <person name="Saif S."/>
            <person name="Shea T."/>
            <person name="Sisk P."/>
            <person name="Stolte C."/>
            <person name="Sykes S."/>
            <person name="Wortman J."/>
            <person name="Nusbaum C."/>
            <person name="Birren B."/>
        </authorList>
    </citation>
    <scope>NUCLEOTIDE SEQUENCE [LARGE SCALE GENOMIC DNA]</scope>
    <source>
        <strain evidence="7">H-22</strain>
    </source>
</reference>
<dbReference type="InterPro" id="IPR058240">
    <property type="entry name" value="rSAM_sf"/>
</dbReference>
<feature type="domain" description="Radical SAM core" evidence="6">
    <location>
        <begin position="136"/>
        <end position="361"/>
    </location>
</feature>
<dbReference type="GO" id="GO:0051536">
    <property type="term" value="F:iron-sulfur cluster binding"/>
    <property type="evidence" value="ECO:0007669"/>
    <property type="project" value="UniProtKB-KW"/>
</dbReference>
<dbReference type="SFLD" id="SFLDG01386">
    <property type="entry name" value="main_SPASM_domain-containing"/>
    <property type="match status" value="1"/>
</dbReference>
<dbReference type="SFLD" id="SFLDS00029">
    <property type="entry name" value="Radical_SAM"/>
    <property type="match status" value="1"/>
</dbReference>
<evidence type="ECO:0000256" key="4">
    <source>
        <dbReference type="ARBA" id="ARBA00023004"/>
    </source>
</evidence>
<dbReference type="Proteomes" id="UP000011705">
    <property type="component" value="Chromosome"/>
</dbReference>
<accession>A0A0E2E707</accession>
<dbReference type="GO" id="GO:0003824">
    <property type="term" value="F:catalytic activity"/>
    <property type="evidence" value="ECO:0007669"/>
    <property type="project" value="InterPro"/>
</dbReference>
<dbReference type="CDD" id="cd01335">
    <property type="entry name" value="Radical_SAM"/>
    <property type="match status" value="1"/>
</dbReference>
<dbReference type="InterPro" id="IPR023885">
    <property type="entry name" value="4Fe4S-binding_SPASM_dom"/>
</dbReference>
<name>A0A0E2E707_TREDN</name>
<dbReference type="Gene3D" id="3.20.20.70">
    <property type="entry name" value="Aldolase class I"/>
    <property type="match status" value="1"/>
</dbReference>
<dbReference type="InterPro" id="IPR013785">
    <property type="entry name" value="Aldolase_TIM"/>
</dbReference>
<dbReference type="PANTHER" id="PTHR11228">
    <property type="entry name" value="RADICAL SAM DOMAIN PROTEIN"/>
    <property type="match status" value="1"/>
</dbReference>
<evidence type="ECO:0000256" key="5">
    <source>
        <dbReference type="ARBA" id="ARBA00023014"/>
    </source>
</evidence>
<keyword evidence="3" id="KW-0479">Metal-binding</keyword>
<evidence type="ECO:0000313" key="7">
    <source>
        <dbReference type="EMBL" id="EMB33868.1"/>
    </source>
</evidence>
<dbReference type="PROSITE" id="PS51918">
    <property type="entry name" value="RADICAL_SAM"/>
    <property type="match status" value="1"/>
</dbReference>
<dbReference type="InterPro" id="IPR007197">
    <property type="entry name" value="rSAM"/>
</dbReference>
<dbReference type="HOGENOM" id="CLU_009273_4_4_12"/>
<dbReference type="SUPFAM" id="SSF102114">
    <property type="entry name" value="Radical SAM enzymes"/>
    <property type="match status" value="1"/>
</dbReference>